<dbReference type="EMBL" id="CAJVQC010021333">
    <property type="protein sequence ID" value="CAG8712919.1"/>
    <property type="molecule type" value="Genomic_DNA"/>
</dbReference>
<protein>
    <submittedName>
        <fullName evidence="1">14310_t:CDS:1</fullName>
    </submittedName>
</protein>
<gene>
    <name evidence="1" type="ORF">RPERSI_LOCUS10675</name>
</gene>
<feature type="non-terminal residue" evidence="1">
    <location>
        <position position="1"/>
    </location>
</feature>
<dbReference type="Proteomes" id="UP000789920">
    <property type="component" value="Unassembled WGS sequence"/>
</dbReference>
<evidence type="ECO:0000313" key="2">
    <source>
        <dbReference type="Proteomes" id="UP000789920"/>
    </source>
</evidence>
<accession>A0ACA9PJ21</accession>
<reference evidence="1" key="1">
    <citation type="submission" date="2021-06" db="EMBL/GenBank/DDBJ databases">
        <authorList>
            <person name="Kallberg Y."/>
            <person name="Tangrot J."/>
            <person name="Rosling A."/>
        </authorList>
    </citation>
    <scope>NUCLEOTIDE SEQUENCE</scope>
    <source>
        <strain evidence="1">MA461A</strain>
    </source>
</reference>
<feature type="non-terminal residue" evidence="1">
    <location>
        <position position="61"/>
    </location>
</feature>
<organism evidence="1 2">
    <name type="scientific">Racocetra persica</name>
    <dbReference type="NCBI Taxonomy" id="160502"/>
    <lineage>
        <taxon>Eukaryota</taxon>
        <taxon>Fungi</taxon>
        <taxon>Fungi incertae sedis</taxon>
        <taxon>Mucoromycota</taxon>
        <taxon>Glomeromycotina</taxon>
        <taxon>Glomeromycetes</taxon>
        <taxon>Diversisporales</taxon>
        <taxon>Gigasporaceae</taxon>
        <taxon>Racocetra</taxon>
    </lineage>
</organism>
<evidence type="ECO:0000313" key="1">
    <source>
        <dbReference type="EMBL" id="CAG8712919.1"/>
    </source>
</evidence>
<sequence>QDFLKNLKTEGPDENKIFEDNEDIISTVKKVTTSVSVEKAFSAAKELITSQRCNLNPTTIR</sequence>
<proteinExistence type="predicted"/>
<keyword evidence="2" id="KW-1185">Reference proteome</keyword>
<comment type="caution">
    <text evidence="1">The sequence shown here is derived from an EMBL/GenBank/DDBJ whole genome shotgun (WGS) entry which is preliminary data.</text>
</comment>
<name>A0ACA9PJ21_9GLOM</name>